<name>A0ABQ6HS70_9MICO</name>
<comment type="caution">
    <text evidence="3">The sequence shown here is derived from an EMBL/GenBank/DDBJ whole genome shotgun (WGS) entry which is preliminary data.</text>
</comment>
<dbReference type="InterPro" id="IPR021315">
    <property type="entry name" value="Gap/Sap"/>
</dbReference>
<keyword evidence="2" id="KW-0812">Transmembrane</keyword>
<protein>
    <recommendedName>
        <fullName evidence="5">GAP family protein</fullName>
    </recommendedName>
</protein>
<dbReference type="Proteomes" id="UP001157109">
    <property type="component" value="Unassembled WGS sequence"/>
</dbReference>
<dbReference type="EMBL" id="BSUJ01000001">
    <property type="protein sequence ID" value="GMA21309.1"/>
    <property type="molecule type" value="Genomic_DNA"/>
</dbReference>
<evidence type="ECO:0000313" key="3">
    <source>
        <dbReference type="EMBL" id="GMA21309.1"/>
    </source>
</evidence>
<evidence type="ECO:0000313" key="4">
    <source>
        <dbReference type="Proteomes" id="UP001157109"/>
    </source>
</evidence>
<evidence type="ECO:0000256" key="1">
    <source>
        <dbReference type="SAM" id="MobiDB-lite"/>
    </source>
</evidence>
<accession>A0ABQ6HS70</accession>
<feature type="transmembrane region" description="Helical" evidence="2">
    <location>
        <begin position="186"/>
        <end position="210"/>
    </location>
</feature>
<evidence type="ECO:0000256" key="2">
    <source>
        <dbReference type="SAM" id="Phobius"/>
    </source>
</evidence>
<feature type="transmembrane region" description="Helical" evidence="2">
    <location>
        <begin position="79"/>
        <end position="97"/>
    </location>
</feature>
<feature type="transmembrane region" description="Helical" evidence="2">
    <location>
        <begin position="42"/>
        <end position="67"/>
    </location>
</feature>
<proteinExistence type="predicted"/>
<dbReference type="Pfam" id="PF11139">
    <property type="entry name" value="SfLAP"/>
    <property type="match status" value="1"/>
</dbReference>
<reference evidence="4" key="1">
    <citation type="journal article" date="2019" name="Int. J. Syst. Evol. Microbiol.">
        <title>The Global Catalogue of Microorganisms (GCM) 10K type strain sequencing project: providing services to taxonomists for standard genome sequencing and annotation.</title>
        <authorList>
            <consortium name="The Broad Institute Genomics Platform"/>
            <consortium name="The Broad Institute Genome Sequencing Center for Infectious Disease"/>
            <person name="Wu L."/>
            <person name="Ma J."/>
        </authorList>
    </citation>
    <scope>NUCLEOTIDE SEQUENCE [LARGE SCALE GENOMIC DNA]</scope>
    <source>
        <strain evidence="4">NBRC 105830</strain>
    </source>
</reference>
<keyword evidence="2" id="KW-1133">Transmembrane helix</keyword>
<dbReference type="RefSeq" id="WP_241441573.1">
    <property type="nucleotide sequence ID" value="NZ_BSUJ01000001.1"/>
</dbReference>
<feature type="transmembrane region" description="Helical" evidence="2">
    <location>
        <begin position="6"/>
        <end position="30"/>
    </location>
</feature>
<feature type="region of interest" description="Disordered" evidence="1">
    <location>
        <begin position="103"/>
        <end position="130"/>
    </location>
</feature>
<feature type="transmembrane region" description="Helical" evidence="2">
    <location>
        <begin position="143"/>
        <end position="166"/>
    </location>
</feature>
<keyword evidence="2" id="KW-0472">Membrane</keyword>
<sequence>MSTATLASLAVLALIDATSFGTLLIPLWLLLAPGRPRPTRVLVFLGTVAAFYLALGIALVSGASLVADDLTGFLLTPTGVRLQFAVGAVMLAASLLWPSKRKPGEASAQHQDTQHQDTQHQGSKPRPPSRLLRWRDKAMTADGAGGAAGLVGLALAAATIEAASMLPYLAAIGMIGQADLTAPTRVLLLVAYCLVMILPALALLALRLGLGRRLETPLRRLAGWMERQSGETVWWIIGIVGFLIARDAVGNAPTFADVLPFG</sequence>
<gene>
    <name evidence="3" type="ORF">GCM10025862_33300</name>
</gene>
<keyword evidence="4" id="KW-1185">Reference proteome</keyword>
<evidence type="ECO:0008006" key="5">
    <source>
        <dbReference type="Google" id="ProtNLM"/>
    </source>
</evidence>
<organism evidence="3 4">
    <name type="scientific">Arsenicicoccus piscis</name>
    <dbReference type="NCBI Taxonomy" id="673954"/>
    <lineage>
        <taxon>Bacteria</taxon>
        <taxon>Bacillati</taxon>
        <taxon>Actinomycetota</taxon>
        <taxon>Actinomycetes</taxon>
        <taxon>Micrococcales</taxon>
        <taxon>Intrasporangiaceae</taxon>
        <taxon>Arsenicicoccus</taxon>
    </lineage>
</organism>